<protein>
    <recommendedName>
        <fullName evidence="6">Major facilitator superfamily (MFS) profile domain-containing protein</fullName>
    </recommendedName>
</protein>
<reference evidence="7" key="2">
    <citation type="submission" date="2023-05" db="EMBL/GenBank/DDBJ databases">
        <authorList>
            <person name="Fouks B."/>
        </authorList>
    </citation>
    <scope>NUCLEOTIDE SEQUENCE</scope>
    <source>
        <strain evidence="7">Stay&amp;Tobe</strain>
        <tissue evidence="7">Testes</tissue>
    </source>
</reference>
<dbReference type="Gene3D" id="1.20.1250.20">
    <property type="entry name" value="MFS general substrate transporter like domains"/>
    <property type="match status" value="1"/>
</dbReference>
<evidence type="ECO:0000256" key="1">
    <source>
        <dbReference type="ARBA" id="ARBA00004141"/>
    </source>
</evidence>
<comment type="subcellular location">
    <subcellularLocation>
        <location evidence="1">Membrane</location>
        <topology evidence="1">Multi-pass membrane protein</topology>
    </subcellularLocation>
</comment>
<dbReference type="Proteomes" id="UP001233999">
    <property type="component" value="Unassembled WGS sequence"/>
</dbReference>
<feature type="transmembrane region" description="Helical" evidence="5">
    <location>
        <begin position="65"/>
        <end position="84"/>
    </location>
</feature>
<dbReference type="Pfam" id="PF07690">
    <property type="entry name" value="MFS_1"/>
    <property type="match status" value="1"/>
</dbReference>
<dbReference type="PROSITE" id="PS50850">
    <property type="entry name" value="MFS"/>
    <property type="match status" value="1"/>
</dbReference>
<evidence type="ECO:0000256" key="4">
    <source>
        <dbReference type="ARBA" id="ARBA00023136"/>
    </source>
</evidence>
<evidence type="ECO:0000313" key="8">
    <source>
        <dbReference type="Proteomes" id="UP001233999"/>
    </source>
</evidence>
<gene>
    <name evidence="7" type="ORF">L9F63_004268</name>
</gene>
<feature type="transmembrane region" description="Helical" evidence="5">
    <location>
        <begin position="7"/>
        <end position="24"/>
    </location>
</feature>
<sequence length="361" mass="39284">GLRWPMIVGTFVTAVGACIKIGSIGRDLFWVAFVGQTVAAMSQAFMLSIPPVIAAVWFGEHEVSTACSIGVFGDQAGIVLGFLIPAVMVRDHANVEEIGDDLLWVYYISAGFNIFCLVITVLFFKNKPPLPPSPQQAMQKENAAENKSGIISLMKRLMRNKSYVLLTIAYCINQAVLNAFSTLLNQIIMQYDYEDPEGFGGRIGVVLVAAGMVGSIIFGIILDRTRTYRLTSSVVFGLSLVGMFAFTYTLPTNSEAALYSTTAIFGFFLIGYMTVAFDLTVEVTYPEPESMTSGFITLVHQLVGCIATIGYGEMVRGIGAEWSNNTLSVFLFIGTLIHIFTKPELRRQAALDSSTTTGKVS</sequence>
<keyword evidence="2 5" id="KW-0812">Transmembrane</keyword>
<evidence type="ECO:0000256" key="3">
    <source>
        <dbReference type="ARBA" id="ARBA00022989"/>
    </source>
</evidence>
<keyword evidence="3 5" id="KW-1133">Transmembrane helix</keyword>
<dbReference type="InterPro" id="IPR049680">
    <property type="entry name" value="FLVCR1-2_SLC49-like"/>
</dbReference>
<dbReference type="GO" id="GO:0016020">
    <property type="term" value="C:membrane"/>
    <property type="evidence" value="ECO:0007669"/>
    <property type="project" value="UniProtKB-SubCell"/>
</dbReference>
<evidence type="ECO:0000256" key="5">
    <source>
        <dbReference type="SAM" id="Phobius"/>
    </source>
</evidence>
<dbReference type="InterPro" id="IPR020846">
    <property type="entry name" value="MFS_dom"/>
</dbReference>
<dbReference type="PANTHER" id="PTHR10924">
    <property type="entry name" value="MAJOR FACILITATOR SUPERFAMILY PROTEIN-RELATED"/>
    <property type="match status" value="1"/>
</dbReference>
<evidence type="ECO:0000256" key="2">
    <source>
        <dbReference type="ARBA" id="ARBA00022692"/>
    </source>
</evidence>
<dbReference type="GO" id="GO:0015232">
    <property type="term" value="F:heme transmembrane transporter activity"/>
    <property type="evidence" value="ECO:0007669"/>
    <property type="project" value="TreeGrafter"/>
</dbReference>
<accession>A0AAD8E7U3</accession>
<feature type="transmembrane region" description="Helical" evidence="5">
    <location>
        <begin position="291"/>
        <end position="310"/>
    </location>
</feature>
<comment type="caution">
    <text evidence="7">The sequence shown here is derived from an EMBL/GenBank/DDBJ whole genome shotgun (WGS) entry which is preliminary data.</text>
</comment>
<dbReference type="GO" id="GO:0020037">
    <property type="term" value="F:heme binding"/>
    <property type="evidence" value="ECO:0007669"/>
    <property type="project" value="TreeGrafter"/>
</dbReference>
<feature type="transmembrane region" description="Helical" evidence="5">
    <location>
        <begin position="30"/>
        <end position="58"/>
    </location>
</feature>
<evidence type="ECO:0000313" key="7">
    <source>
        <dbReference type="EMBL" id="KAJ9580076.1"/>
    </source>
</evidence>
<feature type="transmembrane region" description="Helical" evidence="5">
    <location>
        <begin position="322"/>
        <end position="341"/>
    </location>
</feature>
<dbReference type="AlphaFoldDB" id="A0AAD8E7U3"/>
<organism evidence="7 8">
    <name type="scientific">Diploptera punctata</name>
    <name type="common">Pacific beetle cockroach</name>
    <dbReference type="NCBI Taxonomy" id="6984"/>
    <lineage>
        <taxon>Eukaryota</taxon>
        <taxon>Metazoa</taxon>
        <taxon>Ecdysozoa</taxon>
        <taxon>Arthropoda</taxon>
        <taxon>Hexapoda</taxon>
        <taxon>Insecta</taxon>
        <taxon>Pterygota</taxon>
        <taxon>Neoptera</taxon>
        <taxon>Polyneoptera</taxon>
        <taxon>Dictyoptera</taxon>
        <taxon>Blattodea</taxon>
        <taxon>Blaberoidea</taxon>
        <taxon>Blaberidae</taxon>
        <taxon>Diplopterinae</taxon>
        <taxon>Diploptera</taxon>
    </lineage>
</organism>
<feature type="transmembrane region" description="Helical" evidence="5">
    <location>
        <begin position="203"/>
        <end position="222"/>
    </location>
</feature>
<feature type="transmembrane region" description="Helical" evidence="5">
    <location>
        <begin position="257"/>
        <end position="279"/>
    </location>
</feature>
<dbReference type="GO" id="GO:0097037">
    <property type="term" value="P:heme export"/>
    <property type="evidence" value="ECO:0007669"/>
    <property type="project" value="TreeGrafter"/>
</dbReference>
<evidence type="ECO:0000259" key="6">
    <source>
        <dbReference type="PROSITE" id="PS50850"/>
    </source>
</evidence>
<name>A0AAD8E7U3_DIPPU</name>
<feature type="transmembrane region" description="Helical" evidence="5">
    <location>
        <begin position="234"/>
        <end position="251"/>
    </location>
</feature>
<dbReference type="InterPro" id="IPR011701">
    <property type="entry name" value="MFS"/>
</dbReference>
<feature type="transmembrane region" description="Helical" evidence="5">
    <location>
        <begin position="104"/>
        <end position="124"/>
    </location>
</feature>
<feature type="non-terminal residue" evidence="7">
    <location>
        <position position="361"/>
    </location>
</feature>
<feature type="domain" description="Major facilitator superfamily (MFS) profile" evidence="6">
    <location>
        <begin position="1"/>
        <end position="346"/>
    </location>
</feature>
<dbReference type="EMBL" id="JASPKZ010008362">
    <property type="protein sequence ID" value="KAJ9580076.1"/>
    <property type="molecule type" value="Genomic_DNA"/>
</dbReference>
<feature type="transmembrane region" description="Helical" evidence="5">
    <location>
        <begin position="163"/>
        <end position="183"/>
    </location>
</feature>
<keyword evidence="8" id="KW-1185">Reference proteome</keyword>
<proteinExistence type="predicted"/>
<dbReference type="PANTHER" id="PTHR10924:SF4">
    <property type="entry name" value="GH15861P"/>
    <property type="match status" value="1"/>
</dbReference>
<reference evidence="7" key="1">
    <citation type="journal article" date="2023" name="IScience">
        <title>Live-bearing cockroach genome reveals convergent evolutionary mechanisms linked to viviparity in insects and beyond.</title>
        <authorList>
            <person name="Fouks B."/>
            <person name="Harrison M.C."/>
            <person name="Mikhailova A.A."/>
            <person name="Marchal E."/>
            <person name="English S."/>
            <person name="Carruthers M."/>
            <person name="Jennings E.C."/>
            <person name="Chiamaka E.L."/>
            <person name="Frigard R.A."/>
            <person name="Pippel M."/>
            <person name="Attardo G.M."/>
            <person name="Benoit J.B."/>
            <person name="Bornberg-Bauer E."/>
            <person name="Tobe S.S."/>
        </authorList>
    </citation>
    <scope>NUCLEOTIDE SEQUENCE</scope>
    <source>
        <strain evidence="7">Stay&amp;Tobe</strain>
    </source>
</reference>
<dbReference type="InterPro" id="IPR036259">
    <property type="entry name" value="MFS_trans_sf"/>
</dbReference>
<dbReference type="SUPFAM" id="SSF103473">
    <property type="entry name" value="MFS general substrate transporter"/>
    <property type="match status" value="1"/>
</dbReference>
<keyword evidence="4 5" id="KW-0472">Membrane</keyword>